<dbReference type="Pfam" id="PF01235">
    <property type="entry name" value="Na_Ala_symp"/>
    <property type="match status" value="1"/>
</dbReference>
<feature type="transmembrane region" description="Helical" evidence="8">
    <location>
        <begin position="212"/>
        <end position="233"/>
    </location>
</feature>
<sequence length="591" mass="61985">MNEIDAWIERVFGPVATWLSNIVFFEIDVAGGIPIIVVWLMAAAVFLTVWLRFQPITGLKHSIKVIRGKYTAKTDPGEVSSFQALATELSGTVGLGNIAGVAVAIVAGGPGAALWIAIFGFFGMSVKMAEATLGVMFRKVNADGTTEGGPMYFLRDGLASIGRKKLGGVLATMYAIFALVGVFGAGNLFQANQVAAIVSSGIGSEFLVNNKWLIGVVMAILVGIVILGGVKAIARWTSALTPAMAVLYVLCVLLIVVLNIEAVPNAIGQIFSGAFTAEGVTGGIIGVAVVGIQRALFSNAAGVGSAAMAHSASKTKEPATEGFTAMWEPLIDSVVVCMLTAIAIVVTGVYTTGGEDGVQLTSQAFGTVAPWFPYVLLVAVALFGFSTVLAYAYYGELNAMYLFGSTKSVQTTFRVIWALAVVVGAAISLDSVIAFSDAMFFLMAVPNLLGIYFLAKVLRLEILRHKYRASTGALGEVDEDLQVGMRDHEPTEEQVAQAELAEREEQQRLTEVRRTLSDDPDFPVRADHHGEDLTSPMGAPAEPIPETGQFPAVAEEGGSHVAGGAATATATAGDRIPGAPQDIDGTPSRDA</sequence>
<dbReference type="Gene3D" id="1.20.1740.10">
    <property type="entry name" value="Amino acid/polyamine transporter I"/>
    <property type="match status" value="1"/>
</dbReference>
<dbReference type="PANTHER" id="PTHR30330">
    <property type="entry name" value="AGSS FAMILY TRANSPORTER, SODIUM-ALANINE"/>
    <property type="match status" value="1"/>
</dbReference>
<dbReference type="GO" id="GO:0005283">
    <property type="term" value="F:amino acid:sodium symporter activity"/>
    <property type="evidence" value="ECO:0007669"/>
    <property type="project" value="InterPro"/>
</dbReference>
<feature type="region of interest" description="Disordered" evidence="9">
    <location>
        <begin position="502"/>
        <end position="591"/>
    </location>
</feature>
<evidence type="ECO:0000256" key="2">
    <source>
        <dbReference type="ARBA" id="ARBA00009261"/>
    </source>
</evidence>
<evidence type="ECO:0000256" key="5">
    <source>
        <dbReference type="ARBA" id="ARBA00022692"/>
    </source>
</evidence>
<gene>
    <name evidence="10" type="ORF">D641_0113000</name>
</gene>
<dbReference type="RefSeq" id="WP_017823936.1">
    <property type="nucleotide sequence ID" value="NZ_AORC01000017.1"/>
</dbReference>
<keyword evidence="7 8" id="KW-0472">Membrane</keyword>
<feature type="transmembrane region" description="Helical" evidence="8">
    <location>
        <begin position="98"/>
        <end position="122"/>
    </location>
</feature>
<feature type="transmembrane region" description="Helical" evidence="8">
    <location>
        <begin position="266"/>
        <end position="290"/>
    </location>
</feature>
<keyword evidence="3 8" id="KW-0813">Transport</keyword>
<name>A0A022KYI0_9MICO</name>
<dbReference type="HOGENOM" id="CLU_024867_1_1_11"/>
<accession>A0A022KYI0</accession>
<evidence type="ECO:0000256" key="6">
    <source>
        <dbReference type="ARBA" id="ARBA00022989"/>
    </source>
</evidence>
<feature type="transmembrane region" description="Helical" evidence="8">
    <location>
        <begin position="29"/>
        <end position="51"/>
    </location>
</feature>
<evidence type="ECO:0000256" key="1">
    <source>
        <dbReference type="ARBA" id="ARBA00004651"/>
    </source>
</evidence>
<evidence type="ECO:0000256" key="3">
    <source>
        <dbReference type="ARBA" id="ARBA00022448"/>
    </source>
</evidence>
<protein>
    <submittedName>
        <fullName evidence="10">Amino acid transporter</fullName>
    </submittedName>
</protein>
<feature type="transmembrane region" description="Helical" evidence="8">
    <location>
        <begin position="415"/>
        <end position="433"/>
    </location>
</feature>
<keyword evidence="11" id="KW-1185">Reference proteome</keyword>
<evidence type="ECO:0000256" key="9">
    <source>
        <dbReference type="SAM" id="MobiDB-lite"/>
    </source>
</evidence>
<dbReference type="PANTHER" id="PTHR30330:SF3">
    <property type="entry name" value="TRANSCRIPTIONAL REGULATOR, LRP FAMILY"/>
    <property type="match status" value="1"/>
</dbReference>
<evidence type="ECO:0000313" key="11">
    <source>
        <dbReference type="Proteomes" id="UP000019754"/>
    </source>
</evidence>
<dbReference type="InterPro" id="IPR001463">
    <property type="entry name" value="Na/Ala_symport"/>
</dbReference>
<dbReference type="Proteomes" id="UP000019754">
    <property type="component" value="Unassembled WGS sequence"/>
</dbReference>
<dbReference type="NCBIfam" id="TIGR00835">
    <property type="entry name" value="agcS"/>
    <property type="match status" value="1"/>
</dbReference>
<proteinExistence type="inferred from homology"/>
<dbReference type="EMBL" id="AORC01000017">
    <property type="protein sequence ID" value="EYT48235.1"/>
    <property type="molecule type" value="Genomic_DNA"/>
</dbReference>
<comment type="subcellular location">
    <subcellularLocation>
        <location evidence="1 8">Cell membrane</location>
        <topology evidence="1 8">Multi-pass membrane protein</topology>
    </subcellularLocation>
</comment>
<evidence type="ECO:0000256" key="8">
    <source>
        <dbReference type="RuleBase" id="RU363064"/>
    </source>
</evidence>
<dbReference type="PRINTS" id="PR00175">
    <property type="entry name" value="NAALASMPORT"/>
</dbReference>
<feature type="transmembrane region" description="Helical" evidence="8">
    <location>
        <begin position="240"/>
        <end position="260"/>
    </location>
</feature>
<feature type="compositionally biased region" description="Basic and acidic residues" evidence="9">
    <location>
        <begin position="502"/>
        <end position="532"/>
    </location>
</feature>
<comment type="caution">
    <text evidence="10">The sequence shown here is derived from an EMBL/GenBank/DDBJ whole genome shotgun (WGS) entry which is preliminary data.</text>
</comment>
<dbReference type="GO" id="GO:0005886">
    <property type="term" value="C:plasma membrane"/>
    <property type="evidence" value="ECO:0007669"/>
    <property type="project" value="UniProtKB-SubCell"/>
</dbReference>
<keyword evidence="4 8" id="KW-1003">Cell membrane</keyword>
<feature type="transmembrane region" description="Helical" evidence="8">
    <location>
        <begin position="439"/>
        <end position="458"/>
    </location>
</feature>
<feature type="transmembrane region" description="Helical" evidence="8">
    <location>
        <begin position="371"/>
        <end position="394"/>
    </location>
</feature>
<keyword evidence="6 8" id="KW-1133">Transmembrane helix</keyword>
<reference evidence="10 11" key="1">
    <citation type="journal article" date="2013" name="Genome Announc.">
        <title>Draft genome sequence of an Actinobacterium, Brachybacterium muris strain UCD-AY4.</title>
        <authorList>
            <person name="Lo J.R."/>
            <person name="Lang J.M."/>
            <person name="Darling A.E."/>
            <person name="Eisen J.A."/>
            <person name="Coil D.A."/>
        </authorList>
    </citation>
    <scope>NUCLEOTIDE SEQUENCE [LARGE SCALE GENOMIC DNA]</scope>
    <source>
        <strain evidence="10 11">UCD-AY4</strain>
    </source>
</reference>
<keyword evidence="8" id="KW-0769">Symport</keyword>
<feature type="transmembrane region" description="Helical" evidence="8">
    <location>
        <begin position="169"/>
        <end position="192"/>
    </location>
</feature>
<keyword evidence="5 8" id="KW-0812">Transmembrane</keyword>
<dbReference type="AlphaFoldDB" id="A0A022KYI0"/>
<comment type="similarity">
    <text evidence="2 8">Belongs to the alanine or glycine:cation symporter (AGCS) (TC 2.A.25) family.</text>
</comment>
<feature type="compositionally biased region" description="Low complexity" evidence="9">
    <location>
        <begin position="562"/>
        <end position="573"/>
    </location>
</feature>
<evidence type="ECO:0000256" key="7">
    <source>
        <dbReference type="ARBA" id="ARBA00023136"/>
    </source>
</evidence>
<organism evidence="10 11">
    <name type="scientific">Brachybacterium muris UCD-AY4</name>
    <dbReference type="NCBI Taxonomy" id="1249481"/>
    <lineage>
        <taxon>Bacteria</taxon>
        <taxon>Bacillati</taxon>
        <taxon>Actinomycetota</taxon>
        <taxon>Actinomycetes</taxon>
        <taxon>Micrococcales</taxon>
        <taxon>Dermabacteraceae</taxon>
        <taxon>Brachybacterium</taxon>
    </lineage>
</organism>
<feature type="transmembrane region" description="Helical" evidence="8">
    <location>
        <begin position="330"/>
        <end position="351"/>
    </location>
</feature>
<evidence type="ECO:0000313" key="10">
    <source>
        <dbReference type="EMBL" id="EYT48235.1"/>
    </source>
</evidence>
<dbReference type="OrthoDB" id="9806926at2"/>
<evidence type="ECO:0000256" key="4">
    <source>
        <dbReference type="ARBA" id="ARBA00022475"/>
    </source>
</evidence>